<sequence>MMWSAFAVVLFGLLNSSSSQERKSVKESALTFDVGGKTHHESRRLEDDVVTFTDAEDGFLTVLDYKRGIFMVKNTTTQTCYFSTLENIPYNRDEEKPIFVKEVKEYSELESELGENADVVLFTPAGTLPKSYVRVTNDARVVGRCSSQPSYWLETKSISRKRRAKCEVICGAVILGIGFLAGKWG</sequence>
<evidence type="ECO:0000313" key="2">
    <source>
        <dbReference type="EMBL" id="KAJ8039098.1"/>
    </source>
</evidence>
<evidence type="ECO:0000256" key="1">
    <source>
        <dbReference type="SAM" id="SignalP"/>
    </source>
</evidence>
<evidence type="ECO:0000313" key="3">
    <source>
        <dbReference type="Proteomes" id="UP001152320"/>
    </source>
</evidence>
<comment type="caution">
    <text evidence="2">The sequence shown here is derived from an EMBL/GenBank/DDBJ whole genome shotgun (WGS) entry which is preliminary data.</text>
</comment>
<reference evidence="2" key="1">
    <citation type="submission" date="2021-10" db="EMBL/GenBank/DDBJ databases">
        <title>Tropical sea cucumber genome reveals ecological adaptation and Cuvierian tubules defense mechanism.</title>
        <authorList>
            <person name="Chen T."/>
        </authorList>
    </citation>
    <scope>NUCLEOTIDE SEQUENCE</scope>
    <source>
        <strain evidence="2">Nanhai2018</strain>
        <tissue evidence="2">Muscle</tissue>
    </source>
</reference>
<proteinExistence type="predicted"/>
<protein>
    <submittedName>
        <fullName evidence="2">Uncharacterized protein</fullName>
    </submittedName>
</protein>
<dbReference type="AlphaFoldDB" id="A0A9Q1C6F9"/>
<feature type="signal peptide" evidence="1">
    <location>
        <begin position="1"/>
        <end position="19"/>
    </location>
</feature>
<accession>A0A9Q1C6F9</accession>
<keyword evidence="1" id="KW-0732">Signal</keyword>
<name>A0A9Q1C6F9_HOLLE</name>
<feature type="chain" id="PRO_5040435182" evidence="1">
    <location>
        <begin position="20"/>
        <end position="185"/>
    </location>
</feature>
<organism evidence="2 3">
    <name type="scientific">Holothuria leucospilota</name>
    <name type="common">Black long sea cucumber</name>
    <name type="synonym">Mertensiothuria leucospilota</name>
    <dbReference type="NCBI Taxonomy" id="206669"/>
    <lineage>
        <taxon>Eukaryota</taxon>
        <taxon>Metazoa</taxon>
        <taxon>Echinodermata</taxon>
        <taxon>Eleutherozoa</taxon>
        <taxon>Echinozoa</taxon>
        <taxon>Holothuroidea</taxon>
        <taxon>Aspidochirotacea</taxon>
        <taxon>Aspidochirotida</taxon>
        <taxon>Holothuriidae</taxon>
        <taxon>Holothuria</taxon>
    </lineage>
</organism>
<dbReference type="EMBL" id="JAIZAY010000007">
    <property type="protein sequence ID" value="KAJ8039098.1"/>
    <property type="molecule type" value="Genomic_DNA"/>
</dbReference>
<gene>
    <name evidence="2" type="ORF">HOLleu_16716</name>
</gene>
<keyword evidence="3" id="KW-1185">Reference proteome</keyword>
<dbReference type="Proteomes" id="UP001152320">
    <property type="component" value="Chromosome 7"/>
</dbReference>